<sequence length="270" mass="28355">MSSLSTPASHPLDPDAPGPLLVLLDPVAKQADGESMRIAKDVLCGGADCKVALPESPSELDRVLSHRGRRRPVVIGSDQAVQRVLQALHRQRELGADPVGVVPVGRPAATGSVRALGVPAEPVAAARAVLGGAPRKLDLLVDDGGGVVLGEVRFTGPRLGRPGGWRSLWAKLAAAEQAKGPAVEELRIEADGRLLADIHQEVGRLRVGMADGVMELSLRLDGRHQLHRVATLSVTGRAFGYEADGVPLGPVRQRTWTVHAGSWALLLPSG</sequence>
<dbReference type="EMBL" id="JAMZDX010000006">
    <property type="protein sequence ID" value="MCP2313338.1"/>
    <property type="molecule type" value="Genomic_DNA"/>
</dbReference>
<organism evidence="1 2">
    <name type="scientific">Kitasatospora paracochleata</name>
    <dbReference type="NCBI Taxonomy" id="58354"/>
    <lineage>
        <taxon>Bacteria</taxon>
        <taxon>Bacillati</taxon>
        <taxon>Actinomycetota</taxon>
        <taxon>Actinomycetes</taxon>
        <taxon>Kitasatosporales</taxon>
        <taxon>Streptomycetaceae</taxon>
        <taxon>Kitasatospora</taxon>
    </lineage>
</organism>
<protein>
    <recommendedName>
        <fullName evidence="3">Diacylglycerol kinase</fullName>
    </recommendedName>
</protein>
<evidence type="ECO:0008006" key="3">
    <source>
        <dbReference type="Google" id="ProtNLM"/>
    </source>
</evidence>
<comment type="caution">
    <text evidence="1">The sequence shown here is derived from an EMBL/GenBank/DDBJ whole genome shotgun (WGS) entry which is preliminary data.</text>
</comment>
<dbReference type="Gene3D" id="3.40.50.10330">
    <property type="entry name" value="Probable inorganic polyphosphate/atp-NAD kinase, domain 1"/>
    <property type="match status" value="1"/>
</dbReference>
<dbReference type="Proteomes" id="UP001206483">
    <property type="component" value="Unassembled WGS sequence"/>
</dbReference>
<dbReference type="SUPFAM" id="SSF111331">
    <property type="entry name" value="NAD kinase/diacylglycerol kinase-like"/>
    <property type="match status" value="1"/>
</dbReference>
<evidence type="ECO:0000313" key="2">
    <source>
        <dbReference type="Proteomes" id="UP001206483"/>
    </source>
</evidence>
<reference evidence="1 2" key="1">
    <citation type="submission" date="2022-06" db="EMBL/GenBank/DDBJ databases">
        <title>Sequencing the genomes of 1000 actinobacteria strains.</title>
        <authorList>
            <person name="Klenk H.-P."/>
        </authorList>
    </citation>
    <scope>NUCLEOTIDE SEQUENCE [LARGE SCALE GENOMIC DNA]</scope>
    <source>
        <strain evidence="1 2">DSM 41656</strain>
    </source>
</reference>
<keyword evidence="2" id="KW-1185">Reference proteome</keyword>
<dbReference type="InterPro" id="IPR017438">
    <property type="entry name" value="ATP-NAD_kinase_N"/>
</dbReference>
<accession>A0ABT1J7G0</accession>
<dbReference type="RefSeq" id="WP_253803094.1">
    <property type="nucleotide sequence ID" value="NZ_BAAAUB010000039.1"/>
</dbReference>
<proteinExistence type="predicted"/>
<evidence type="ECO:0000313" key="1">
    <source>
        <dbReference type="EMBL" id="MCP2313338.1"/>
    </source>
</evidence>
<gene>
    <name evidence="1" type="ORF">FHR36_006519</name>
</gene>
<dbReference type="InterPro" id="IPR016064">
    <property type="entry name" value="NAD/diacylglycerol_kinase_sf"/>
</dbReference>
<name>A0ABT1J7G0_9ACTN</name>